<keyword evidence="3" id="KW-1185">Reference proteome</keyword>
<reference evidence="2 3" key="1">
    <citation type="submission" date="2024-06" db="EMBL/GenBank/DDBJ databases">
        <title>The Natural Products Discovery Center: Release of the First 8490 Sequenced Strains for Exploring Actinobacteria Biosynthetic Diversity.</title>
        <authorList>
            <person name="Kalkreuter E."/>
            <person name="Kautsar S.A."/>
            <person name="Yang D."/>
            <person name="Bader C.D."/>
            <person name="Teijaro C.N."/>
            <person name="Fluegel L."/>
            <person name="Davis C.M."/>
            <person name="Simpson J.R."/>
            <person name="Lauterbach L."/>
            <person name="Steele A.D."/>
            <person name="Gui C."/>
            <person name="Meng S."/>
            <person name="Li G."/>
            <person name="Viehrig K."/>
            <person name="Ye F."/>
            <person name="Su P."/>
            <person name="Kiefer A.F."/>
            <person name="Nichols A."/>
            <person name="Cepeda A.J."/>
            <person name="Yan W."/>
            <person name="Fan B."/>
            <person name="Jiang Y."/>
            <person name="Adhikari A."/>
            <person name="Zheng C.-J."/>
            <person name="Schuster L."/>
            <person name="Cowan T.M."/>
            <person name="Smanski M.J."/>
            <person name="Chevrette M.G."/>
            <person name="De Carvalho L.P.S."/>
            <person name="Shen B."/>
        </authorList>
    </citation>
    <scope>NUCLEOTIDE SEQUENCE [LARGE SCALE GENOMIC DNA]</scope>
    <source>
        <strain evidence="2 3">NPDC046851</strain>
    </source>
</reference>
<organism evidence="2 3">
    <name type="scientific">Streptomyces neyagawaensis</name>
    <dbReference type="NCBI Taxonomy" id="42238"/>
    <lineage>
        <taxon>Bacteria</taxon>
        <taxon>Bacillati</taxon>
        <taxon>Actinomycetota</taxon>
        <taxon>Actinomycetes</taxon>
        <taxon>Kitasatosporales</taxon>
        <taxon>Streptomycetaceae</taxon>
        <taxon>Streptomyces</taxon>
    </lineage>
</organism>
<evidence type="ECO:0000313" key="3">
    <source>
        <dbReference type="Proteomes" id="UP001551189"/>
    </source>
</evidence>
<evidence type="ECO:0000256" key="1">
    <source>
        <dbReference type="ARBA" id="ARBA00023172"/>
    </source>
</evidence>
<accession>A0ABV3B0S3</accession>
<proteinExistence type="predicted"/>
<dbReference type="Proteomes" id="UP001551189">
    <property type="component" value="Unassembled WGS sequence"/>
</dbReference>
<protein>
    <submittedName>
        <fullName evidence="2">Site-specific integrase</fullName>
    </submittedName>
</protein>
<sequence length="734" mass="80674">MNLEPARARPEPPFAGADICTVAGLPVRRGQLGPRFEQDRWDFTVVDQLPRSISRGVLIWDFREIHNPRWRMLAKEYLTALCAPAHERVRVLPSAHRVPRTVRTCHDRFQQLARWLNCLTGQGVTSLEEVTQHHCTVHLAHRCAGRNTDEIPRSGEGSSQLVVVQVLQELADYGELFTTDRYPSGFRPWGGQPAHVVAGVSKNGGENKTLPARAEVMNPLLAATLFLIHTIAQPALALRTTCDASQPQPPGPVRTATTARFERAVRAHLAAGEPLEQDEERAVRSKIIRGWDPADPLLHVNFAALALEGGVHTRSGKPFRPGPGFLRDPRTAAVRPLLEQAIAQVGIEPRWGRQADLVARADGIGTVPWTLPITRDGLARLLGHIRASCILTIAALSGMRTSELVELPLDCQLAPRSYGTDRVRHRLKSKVVKGRGHGGSWDEWVVVAEAYEAASVACQLADPGATHLFPVHLDLCRRYRDLRAWVNSDEGQRLGLPRLPDDAITPRILRRTLAVELAHRPGGLFAAKLQLKHLSVTTTEGYANRPGGAQALFLAEVGKEEESRDLSLTLRAFRDYQAGRRPSGPGARDLLAFFASVERQLEELDVTAPVVKRSDQEVINLLAHRARALHLGLANYCWLLDPDKALCLKLADSSDRSRPLAGMCDSARCPQATHHSCHRDAWATAAISGRAFISKIGRGQKTERARLVAEVERAEHIVAAIDAAAHGGPRGTDQ</sequence>
<evidence type="ECO:0000313" key="2">
    <source>
        <dbReference type="EMBL" id="MEU6803025.1"/>
    </source>
</evidence>
<name>A0ABV3B0S3_9ACTN</name>
<dbReference type="Gene3D" id="1.10.443.10">
    <property type="entry name" value="Intergrase catalytic core"/>
    <property type="match status" value="1"/>
</dbReference>
<dbReference type="RefSeq" id="WP_359696774.1">
    <property type="nucleotide sequence ID" value="NZ_JBEYXT010000079.1"/>
</dbReference>
<dbReference type="SUPFAM" id="SSF56349">
    <property type="entry name" value="DNA breaking-rejoining enzymes"/>
    <property type="match status" value="1"/>
</dbReference>
<gene>
    <name evidence="2" type="ORF">ABZ931_18700</name>
</gene>
<dbReference type="InterPro" id="IPR011010">
    <property type="entry name" value="DNA_brk_join_enz"/>
</dbReference>
<comment type="caution">
    <text evidence="2">The sequence shown here is derived from an EMBL/GenBank/DDBJ whole genome shotgun (WGS) entry which is preliminary data.</text>
</comment>
<dbReference type="InterPro" id="IPR013762">
    <property type="entry name" value="Integrase-like_cat_sf"/>
</dbReference>
<dbReference type="EMBL" id="JBEYXT010000079">
    <property type="protein sequence ID" value="MEU6803025.1"/>
    <property type="molecule type" value="Genomic_DNA"/>
</dbReference>
<keyword evidence="1" id="KW-0233">DNA recombination</keyword>